<feature type="compositionally biased region" description="Basic and acidic residues" evidence="1">
    <location>
        <begin position="139"/>
        <end position="162"/>
    </location>
</feature>
<organism evidence="2">
    <name type="scientific">Setaria italica</name>
    <name type="common">Foxtail millet</name>
    <name type="synonym">Panicum italicum</name>
    <dbReference type="NCBI Taxonomy" id="4555"/>
    <lineage>
        <taxon>Eukaryota</taxon>
        <taxon>Viridiplantae</taxon>
        <taxon>Streptophyta</taxon>
        <taxon>Embryophyta</taxon>
        <taxon>Tracheophyta</taxon>
        <taxon>Spermatophyta</taxon>
        <taxon>Magnoliopsida</taxon>
        <taxon>Liliopsida</taxon>
        <taxon>Poales</taxon>
        <taxon>Poaceae</taxon>
        <taxon>PACMAD clade</taxon>
        <taxon>Panicoideae</taxon>
        <taxon>Panicodae</taxon>
        <taxon>Paniceae</taxon>
        <taxon>Cenchrinae</taxon>
        <taxon>Setaria</taxon>
    </lineage>
</organism>
<feature type="region of interest" description="Disordered" evidence="1">
    <location>
        <begin position="26"/>
        <end position="169"/>
    </location>
</feature>
<proteinExistence type="predicted"/>
<feature type="compositionally biased region" description="Pro residues" evidence="1">
    <location>
        <begin position="37"/>
        <end position="52"/>
    </location>
</feature>
<accession>A0A368RPL3</accession>
<feature type="compositionally biased region" description="Low complexity" evidence="1">
    <location>
        <begin position="126"/>
        <end position="136"/>
    </location>
</feature>
<sequence length="195" mass="21085">MSDRSVSGVSRKNTLAPIHRILRFNENVPAKRLTPEDPVPFASPSPTLPPCPRNGARARGRDKCRRPPRAKRGSCQSESQTPGREGWLTCGRRGARETSATSAPGRSEPSGASSGRRVDEEGRATPRVPVGRSVGRAGAGRDDAAPRRRRPPDASDKSERSASRKRQRAALILSRRLRLRLLTRGPASIASGDEA</sequence>
<dbReference type="AlphaFoldDB" id="A0A368RPL3"/>
<feature type="compositionally biased region" description="Basic residues" evidence="1">
    <location>
        <begin position="56"/>
        <end position="72"/>
    </location>
</feature>
<evidence type="ECO:0000313" key="2">
    <source>
        <dbReference type="EMBL" id="RCV31530.1"/>
    </source>
</evidence>
<gene>
    <name evidence="2" type="ORF">SETIT_6G185300v2</name>
</gene>
<dbReference type="EMBL" id="CM003533">
    <property type="protein sequence ID" value="RCV31530.1"/>
    <property type="molecule type" value="Genomic_DNA"/>
</dbReference>
<evidence type="ECO:0000256" key="1">
    <source>
        <dbReference type="SAM" id="MobiDB-lite"/>
    </source>
</evidence>
<protein>
    <submittedName>
        <fullName evidence="2">Uncharacterized protein</fullName>
    </submittedName>
</protein>
<reference evidence="2" key="2">
    <citation type="submission" date="2015-07" db="EMBL/GenBank/DDBJ databases">
        <authorList>
            <person name="Noorani M."/>
        </authorList>
    </citation>
    <scope>NUCLEOTIDE SEQUENCE</scope>
    <source>
        <strain evidence="2">Yugu1</strain>
    </source>
</reference>
<reference evidence="2" key="1">
    <citation type="journal article" date="2012" name="Nat. Biotechnol.">
        <title>Reference genome sequence of the model plant Setaria.</title>
        <authorList>
            <person name="Bennetzen J.L."/>
            <person name="Schmutz J."/>
            <person name="Wang H."/>
            <person name="Percifield R."/>
            <person name="Hawkins J."/>
            <person name="Pontaroli A.C."/>
            <person name="Estep M."/>
            <person name="Feng L."/>
            <person name="Vaughn J.N."/>
            <person name="Grimwood J."/>
            <person name="Jenkins J."/>
            <person name="Barry K."/>
            <person name="Lindquist E."/>
            <person name="Hellsten U."/>
            <person name="Deshpande S."/>
            <person name="Wang X."/>
            <person name="Wu X."/>
            <person name="Mitros T."/>
            <person name="Triplett J."/>
            <person name="Yang X."/>
            <person name="Ye C.Y."/>
            <person name="Mauro-Herrera M."/>
            <person name="Wang L."/>
            <person name="Li P."/>
            <person name="Sharma M."/>
            <person name="Sharma R."/>
            <person name="Ronald P.C."/>
            <person name="Panaud O."/>
            <person name="Kellogg E.A."/>
            <person name="Brutnell T.P."/>
            <person name="Doust A.N."/>
            <person name="Tuskan G.A."/>
            <person name="Rokhsar D."/>
            <person name="Devos K.M."/>
        </authorList>
    </citation>
    <scope>NUCLEOTIDE SEQUENCE [LARGE SCALE GENOMIC DNA]</scope>
    <source>
        <strain evidence="2">Yugu1</strain>
    </source>
</reference>
<name>A0A368RPL3_SETIT</name>